<dbReference type="EMBL" id="MLCA01000016">
    <property type="protein sequence ID" value="MEE7494520.1"/>
    <property type="molecule type" value="Genomic_DNA"/>
</dbReference>
<comment type="caution">
    <text evidence="1">The sequence shown here is derived from an EMBL/GenBank/DDBJ whole genome shotgun (WGS) entry which is preliminary data.</text>
</comment>
<proteinExistence type="predicted"/>
<evidence type="ECO:0000313" key="1">
    <source>
        <dbReference type="EMBL" id="MEE7494520.1"/>
    </source>
</evidence>
<sequence>MASDKSRYRRLPGEEPHYVMAAERTLIAECAYRFSLYAVDVVASDGLTGRHVLAVPVAISAVSITVGLVLTEEDSRRADAGDLDGIASLAQAVQSGYRRFRTFPANELGRFVL</sequence>
<gene>
    <name evidence="1" type="ORF">MOTC310_30510</name>
</gene>
<accession>A0ABU7TXV3</accession>
<reference evidence="1 2" key="1">
    <citation type="journal article" date="2012" name="Genet. Mol. Biol.">
        <title>Analysis of 16S rRNA and mxaF genes revealing insights into Methylobacterium niche-specific plant association.</title>
        <authorList>
            <person name="Dourado M.N."/>
            <person name="Andreote F.D."/>
            <person name="Dini-Andreote F."/>
            <person name="Conti R."/>
            <person name="Araujo J.M."/>
            <person name="Araujo W.L."/>
        </authorList>
    </citation>
    <scope>NUCLEOTIDE SEQUENCE [LARGE SCALE GENOMIC DNA]</scope>
    <source>
        <strain evidence="1 2">TC3-10</strain>
    </source>
</reference>
<protein>
    <recommendedName>
        <fullName evidence="3">GAF domain-containing protein</fullName>
    </recommendedName>
</protein>
<name>A0ABU7TXV3_9HYPH</name>
<keyword evidence="2" id="KW-1185">Reference proteome</keyword>
<organism evidence="1 2">
    <name type="scientific">Methylobacterium oryzae</name>
    <dbReference type="NCBI Taxonomy" id="334852"/>
    <lineage>
        <taxon>Bacteria</taxon>
        <taxon>Pseudomonadati</taxon>
        <taxon>Pseudomonadota</taxon>
        <taxon>Alphaproteobacteria</taxon>
        <taxon>Hyphomicrobiales</taxon>
        <taxon>Methylobacteriaceae</taxon>
        <taxon>Methylobacterium</taxon>
    </lineage>
</organism>
<evidence type="ECO:0000313" key="2">
    <source>
        <dbReference type="Proteomes" id="UP001355206"/>
    </source>
</evidence>
<dbReference type="Proteomes" id="UP001355206">
    <property type="component" value="Unassembled WGS sequence"/>
</dbReference>
<evidence type="ECO:0008006" key="3">
    <source>
        <dbReference type="Google" id="ProtNLM"/>
    </source>
</evidence>